<dbReference type="OrthoDB" id="8026949at2759"/>
<keyword evidence="1" id="KW-0479">Metal-binding</keyword>
<accession>A0A1X6NS13</accession>
<keyword evidence="5" id="KW-1185">Reference proteome</keyword>
<evidence type="ECO:0000313" key="5">
    <source>
        <dbReference type="Proteomes" id="UP000218209"/>
    </source>
</evidence>
<evidence type="ECO:0000256" key="1">
    <source>
        <dbReference type="PROSITE-ProRule" id="PRU00047"/>
    </source>
</evidence>
<keyword evidence="1" id="KW-0863">Zinc-finger</keyword>
<evidence type="ECO:0000256" key="2">
    <source>
        <dbReference type="SAM" id="MobiDB-lite"/>
    </source>
</evidence>
<name>A0A1X6NS13_PORUM</name>
<feature type="region of interest" description="Disordered" evidence="2">
    <location>
        <begin position="528"/>
        <end position="552"/>
    </location>
</feature>
<evidence type="ECO:0000313" key="4">
    <source>
        <dbReference type="EMBL" id="OSX71378.1"/>
    </source>
</evidence>
<keyword evidence="1" id="KW-0862">Zinc</keyword>
<dbReference type="GO" id="GO:0003676">
    <property type="term" value="F:nucleic acid binding"/>
    <property type="evidence" value="ECO:0007669"/>
    <property type="project" value="InterPro"/>
</dbReference>
<sequence>MPSTTGNPAGVSPSARVFMQGNDIAMMTAKQRALILSVRAIELDLASRTDTTPEQIRELVAGDVSPTLLFDDEVSQLGPIYRHLRDWLKDRNIAMDGQASRRIPYQLADTLYKDPPEADIARELSRVIVSGRKGGNTGGPGQAEGKAPAVLVAPPVNQRDGTGHDVGMRYGNASQKFFGGAEDALHEHVSGYLQICKDYNLNPEQPLRYLHNLFGGRAKRFYDLHVDGRVRSLAEALAKMNEEYNTPTRQTDVKHRLAGLRVSTFVAAGQTEKEALETVRTMIDQLSPQLAPLNRADENLVDYLRGAVVGKPWADSVVSRIATTKPSFQQLFLELDAALGLKEEGRAAVAKDVPINSQVAATKAALPVMYAGQGVYAYANRGVGATTPRSRATVGAPIPASRPSATRATTTTRPRFDPLSVAGCFNCDNPGHTMRQCPIPVDTFKAAQRKLAYYDKKHAGGRGGAATVLYLMCRQSGQVHPEEHDPHGVEDPAGGSLDGATHADAQLFETLLLTDGQALDVLTATGGEQGTDEMEASTSTQAGTAAGFPEGG</sequence>
<dbReference type="Proteomes" id="UP000218209">
    <property type="component" value="Unassembled WGS sequence"/>
</dbReference>
<feature type="compositionally biased region" description="Low complexity" evidence="2">
    <location>
        <begin position="399"/>
        <end position="411"/>
    </location>
</feature>
<organism evidence="4 5">
    <name type="scientific">Porphyra umbilicalis</name>
    <name type="common">Purple laver</name>
    <name type="synonym">Red alga</name>
    <dbReference type="NCBI Taxonomy" id="2786"/>
    <lineage>
        <taxon>Eukaryota</taxon>
        <taxon>Rhodophyta</taxon>
        <taxon>Bangiophyceae</taxon>
        <taxon>Bangiales</taxon>
        <taxon>Bangiaceae</taxon>
        <taxon>Porphyra</taxon>
    </lineage>
</organism>
<feature type="compositionally biased region" description="Basic and acidic residues" evidence="2">
    <location>
        <begin position="480"/>
        <end position="490"/>
    </location>
</feature>
<reference evidence="4 5" key="1">
    <citation type="submission" date="2017-03" db="EMBL/GenBank/DDBJ databases">
        <title>WGS assembly of Porphyra umbilicalis.</title>
        <authorList>
            <person name="Brawley S.H."/>
            <person name="Blouin N.A."/>
            <person name="Ficko-Blean E."/>
            <person name="Wheeler G.L."/>
            <person name="Lohr M."/>
            <person name="Goodson H.V."/>
            <person name="Jenkins J.W."/>
            <person name="Blaby-Haas C.E."/>
            <person name="Helliwell K.E."/>
            <person name="Chan C."/>
            <person name="Marriage T."/>
            <person name="Bhattacharya D."/>
            <person name="Klein A.S."/>
            <person name="Badis Y."/>
            <person name="Brodie J."/>
            <person name="Cao Y."/>
            <person name="Collen J."/>
            <person name="Dittami S.M."/>
            <person name="Gachon C.M."/>
            <person name="Green B.R."/>
            <person name="Karpowicz S."/>
            <person name="Kim J.W."/>
            <person name="Kudahl U."/>
            <person name="Lin S."/>
            <person name="Michel G."/>
            <person name="Mittag M."/>
            <person name="Olson B.J."/>
            <person name="Pangilinan J."/>
            <person name="Peng Y."/>
            <person name="Qiu H."/>
            <person name="Shu S."/>
            <person name="Singer J.T."/>
            <person name="Smith A.G."/>
            <person name="Sprecher B.N."/>
            <person name="Wagner V."/>
            <person name="Wang W."/>
            <person name="Wang Z.-Y."/>
            <person name="Yan J."/>
            <person name="Yarish C."/>
            <person name="Zoeuner-Riek S."/>
            <person name="Zhuang Y."/>
            <person name="Zou Y."/>
            <person name="Lindquist E.A."/>
            <person name="Grimwood J."/>
            <person name="Barry K."/>
            <person name="Rokhsar D.S."/>
            <person name="Schmutz J."/>
            <person name="Stiller J.W."/>
            <person name="Grossman A.R."/>
            <person name="Prochnik S.E."/>
        </authorList>
    </citation>
    <scope>NUCLEOTIDE SEQUENCE [LARGE SCALE GENOMIC DNA]</scope>
    <source>
        <strain evidence="4">4086291</strain>
    </source>
</reference>
<dbReference type="SMART" id="SM00343">
    <property type="entry name" value="ZnF_C2HC"/>
    <property type="match status" value="1"/>
</dbReference>
<evidence type="ECO:0000259" key="3">
    <source>
        <dbReference type="PROSITE" id="PS50158"/>
    </source>
</evidence>
<dbReference type="Pfam" id="PF00098">
    <property type="entry name" value="zf-CCHC"/>
    <property type="match status" value="1"/>
</dbReference>
<feature type="region of interest" description="Disordered" evidence="2">
    <location>
        <begin position="388"/>
        <end position="411"/>
    </location>
</feature>
<dbReference type="InterPro" id="IPR036875">
    <property type="entry name" value="Znf_CCHC_sf"/>
</dbReference>
<dbReference type="SUPFAM" id="SSF57756">
    <property type="entry name" value="Retrovirus zinc finger-like domains"/>
    <property type="match status" value="1"/>
</dbReference>
<proteinExistence type="predicted"/>
<feature type="region of interest" description="Disordered" evidence="2">
    <location>
        <begin position="478"/>
        <end position="500"/>
    </location>
</feature>
<protein>
    <recommendedName>
        <fullName evidence="3">CCHC-type domain-containing protein</fullName>
    </recommendedName>
</protein>
<feature type="compositionally biased region" description="Low complexity" evidence="2">
    <location>
        <begin position="536"/>
        <end position="552"/>
    </location>
</feature>
<dbReference type="EMBL" id="KV919140">
    <property type="protein sequence ID" value="OSX71378.1"/>
    <property type="molecule type" value="Genomic_DNA"/>
</dbReference>
<gene>
    <name evidence="4" type="ORF">BU14_0541s0001</name>
</gene>
<feature type="domain" description="CCHC-type" evidence="3">
    <location>
        <begin position="424"/>
        <end position="438"/>
    </location>
</feature>
<dbReference type="PROSITE" id="PS50158">
    <property type="entry name" value="ZF_CCHC"/>
    <property type="match status" value="1"/>
</dbReference>
<dbReference type="GO" id="GO:0008270">
    <property type="term" value="F:zinc ion binding"/>
    <property type="evidence" value="ECO:0007669"/>
    <property type="project" value="UniProtKB-KW"/>
</dbReference>
<dbReference type="InterPro" id="IPR001878">
    <property type="entry name" value="Znf_CCHC"/>
</dbReference>
<dbReference type="AlphaFoldDB" id="A0A1X6NS13"/>